<accession>A0A941IHS3</accession>
<organism evidence="3 4">
    <name type="scientific">Actinospica acidithermotolerans</name>
    <dbReference type="NCBI Taxonomy" id="2828514"/>
    <lineage>
        <taxon>Bacteria</taxon>
        <taxon>Bacillati</taxon>
        <taxon>Actinomycetota</taxon>
        <taxon>Actinomycetes</taxon>
        <taxon>Catenulisporales</taxon>
        <taxon>Actinospicaceae</taxon>
        <taxon>Actinospica</taxon>
    </lineage>
</organism>
<feature type="transmembrane region" description="Helical" evidence="2">
    <location>
        <begin position="6"/>
        <end position="27"/>
    </location>
</feature>
<proteinExistence type="predicted"/>
<name>A0A941IHS3_9ACTN</name>
<dbReference type="EMBL" id="JAGSOH010000006">
    <property type="protein sequence ID" value="MBR7825463.1"/>
    <property type="molecule type" value="Genomic_DNA"/>
</dbReference>
<evidence type="ECO:0000313" key="4">
    <source>
        <dbReference type="Proteomes" id="UP000676325"/>
    </source>
</evidence>
<evidence type="ECO:0000256" key="1">
    <source>
        <dbReference type="SAM" id="MobiDB-lite"/>
    </source>
</evidence>
<evidence type="ECO:0000256" key="2">
    <source>
        <dbReference type="SAM" id="Phobius"/>
    </source>
</evidence>
<sequence>MLLTDPALQYWSCVAAIIATLAVLMLWNRVHGPRPVRVLSRVGLLLAGYLSTAVAILVSVNIAYGGLIVSVSDLFADVNPPTGQFAHQGACMGGSLPRGVPVADLPPQCASGAYRQTDSKSTESLSSVESGMATASVDRSK</sequence>
<protein>
    <submittedName>
        <fullName evidence="3">Uncharacterized protein</fullName>
    </submittedName>
</protein>
<dbReference type="AlphaFoldDB" id="A0A941IHS3"/>
<feature type="transmembrane region" description="Helical" evidence="2">
    <location>
        <begin position="39"/>
        <end position="64"/>
    </location>
</feature>
<comment type="caution">
    <text evidence="3">The sequence shown here is derived from an EMBL/GenBank/DDBJ whole genome shotgun (WGS) entry which is preliminary data.</text>
</comment>
<evidence type="ECO:0000313" key="3">
    <source>
        <dbReference type="EMBL" id="MBR7825463.1"/>
    </source>
</evidence>
<keyword evidence="2" id="KW-1133">Transmembrane helix</keyword>
<keyword evidence="2" id="KW-0812">Transmembrane</keyword>
<keyword evidence="4" id="KW-1185">Reference proteome</keyword>
<feature type="region of interest" description="Disordered" evidence="1">
    <location>
        <begin position="112"/>
        <end position="141"/>
    </location>
</feature>
<gene>
    <name evidence="3" type="ORF">KDK95_04040</name>
</gene>
<dbReference type="RefSeq" id="WP_212516616.1">
    <property type="nucleotide sequence ID" value="NZ_JAGSOH010000006.1"/>
</dbReference>
<keyword evidence="2" id="KW-0472">Membrane</keyword>
<reference evidence="3" key="1">
    <citation type="submission" date="2021-04" db="EMBL/GenBank/DDBJ databases">
        <title>Genome based classification of Actinospica acidithermotolerans sp. nov., an actinobacterium isolated from an Indonesian hot spring.</title>
        <authorList>
            <person name="Kusuma A.B."/>
            <person name="Putra K.E."/>
            <person name="Nafisah S."/>
            <person name="Loh J."/>
            <person name="Nouioui I."/>
            <person name="Goodfellow M."/>
        </authorList>
    </citation>
    <scope>NUCLEOTIDE SEQUENCE</scope>
    <source>
        <strain evidence="3">MGRD01-02</strain>
    </source>
</reference>
<dbReference type="Proteomes" id="UP000676325">
    <property type="component" value="Unassembled WGS sequence"/>
</dbReference>